<feature type="domain" description="Phosphomannose isomerase type I catalytic" evidence="5">
    <location>
        <begin position="11"/>
        <end position="111"/>
    </location>
</feature>
<dbReference type="InterPro" id="IPR014710">
    <property type="entry name" value="RmlC-like_jellyroll"/>
</dbReference>
<keyword evidence="1 3" id="KW-0479">Metal-binding</keyword>
<dbReference type="Pfam" id="PF20511">
    <property type="entry name" value="PMI_typeI_cat"/>
    <property type="match status" value="1"/>
</dbReference>
<sequence length="331" mass="36046">MTHHAALPPFLYKLRPQYHARVWGGQHLKSVPYGQTPIGEAWVVFDGNQVEGGPFDGQTVKDVLAELGDTFLGQGVSRRFGGRFPLLIKLLDCEEWLSVQVHPNDEQARELVGGSEFGKTEAWHFLKTDRGAKILAGVKAGTTPEALAQAIRGGSVLEVADEQAVQAGDTVFIAAGTLHALGPGTLLYEVQQSSDTTYRVYDWDRPASEGRTLHLEEALKVTRSDLSAEVLPLPKLGSAEAATLAECPYFRLEVAEIAAGERLESHTRGQSVHALTVKSGQLELETAHETLRLSALETVLISSHTGPYVLWALDEDVELLRSSLPPEQETP</sequence>
<feature type="binding site" evidence="3">
    <location>
        <position position="102"/>
    </location>
    <ligand>
        <name>Zn(2+)</name>
        <dbReference type="ChEBI" id="CHEBI:29105"/>
    </ligand>
</feature>
<evidence type="ECO:0000256" key="2">
    <source>
        <dbReference type="ARBA" id="ARBA00022833"/>
    </source>
</evidence>
<comment type="cofactor">
    <cofactor evidence="3">
        <name>Zn(2+)</name>
        <dbReference type="ChEBI" id="CHEBI:29105"/>
    </cofactor>
    <text evidence="3">Binds 1 zinc ion per subunit.</text>
</comment>
<proteinExistence type="predicted"/>
<dbReference type="InterPro" id="IPR014628">
    <property type="entry name" value="Man6P_isomerase_Firm_short"/>
</dbReference>
<feature type="binding site" evidence="3">
    <location>
        <position position="179"/>
    </location>
    <ligand>
        <name>Zn(2+)</name>
        <dbReference type="ChEBI" id="CHEBI:29105"/>
    </ligand>
</feature>
<dbReference type="GO" id="GO:0005975">
    <property type="term" value="P:carbohydrate metabolic process"/>
    <property type="evidence" value="ECO:0007669"/>
    <property type="project" value="InterPro"/>
</dbReference>
<protein>
    <submittedName>
        <fullName evidence="6">Class I mannose-6-phosphate isomerase</fullName>
    </submittedName>
</protein>
<dbReference type="GO" id="GO:0004476">
    <property type="term" value="F:mannose-6-phosphate isomerase activity"/>
    <property type="evidence" value="ECO:0007669"/>
    <property type="project" value="InterPro"/>
</dbReference>
<evidence type="ECO:0000256" key="1">
    <source>
        <dbReference type="ARBA" id="ARBA00022723"/>
    </source>
</evidence>
<dbReference type="PIRSF" id="PIRSF036894">
    <property type="entry name" value="PMI_Firm_short"/>
    <property type="match status" value="1"/>
</dbReference>
<keyword evidence="6" id="KW-0413">Isomerase</keyword>
<comment type="caution">
    <text evidence="6">The sequence shown here is derived from an EMBL/GenBank/DDBJ whole genome shotgun (WGS) entry which is preliminary data.</text>
</comment>
<evidence type="ECO:0000259" key="5">
    <source>
        <dbReference type="Pfam" id="PF20511"/>
    </source>
</evidence>
<feature type="binding site" evidence="3">
    <location>
        <position position="121"/>
    </location>
    <ligand>
        <name>Zn(2+)</name>
        <dbReference type="ChEBI" id="CHEBI:29105"/>
    </ligand>
</feature>
<dbReference type="InterPro" id="IPR011051">
    <property type="entry name" value="RmlC_Cupin_sf"/>
</dbReference>
<evidence type="ECO:0000256" key="3">
    <source>
        <dbReference type="PIRSR" id="PIRSR036894-1"/>
    </source>
</evidence>
<keyword evidence="2 3" id="KW-0862">Zinc</keyword>
<dbReference type="SUPFAM" id="SSF51182">
    <property type="entry name" value="RmlC-like cupins"/>
    <property type="match status" value="1"/>
</dbReference>
<evidence type="ECO:0000313" key="7">
    <source>
        <dbReference type="Proteomes" id="UP000316092"/>
    </source>
</evidence>
<evidence type="ECO:0000313" key="6">
    <source>
        <dbReference type="EMBL" id="TSA87354.1"/>
    </source>
</evidence>
<reference evidence="6 7" key="1">
    <citation type="submission" date="2019-07" db="EMBL/GenBank/DDBJ databases">
        <title>Deinococcus detaillus sp. nov., isolated from humus soil in Antarctica.</title>
        <authorList>
            <person name="Zhang K."/>
        </authorList>
    </citation>
    <scope>NUCLEOTIDE SEQUENCE [LARGE SCALE GENOMIC DNA]</scope>
    <source>
        <strain evidence="6 7">H1</strain>
    </source>
</reference>
<feature type="active site" evidence="4">
    <location>
        <position position="199"/>
    </location>
</feature>
<organism evidence="6 7">
    <name type="scientific">Deinococcus detaillensis</name>
    <dbReference type="NCBI Taxonomy" id="2592048"/>
    <lineage>
        <taxon>Bacteria</taxon>
        <taxon>Thermotogati</taxon>
        <taxon>Deinococcota</taxon>
        <taxon>Deinococci</taxon>
        <taxon>Deinococcales</taxon>
        <taxon>Deinococcaceae</taxon>
        <taxon>Deinococcus</taxon>
    </lineage>
</organism>
<dbReference type="CDD" id="cd07010">
    <property type="entry name" value="cupin_PMI_type_I_N_bac"/>
    <property type="match status" value="1"/>
</dbReference>
<accession>A0A553V4P1</accession>
<dbReference type="AlphaFoldDB" id="A0A553V4P1"/>
<dbReference type="InterPro" id="IPR046457">
    <property type="entry name" value="PMI_typeI_cat"/>
</dbReference>
<dbReference type="GO" id="GO:0008270">
    <property type="term" value="F:zinc ion binding"/>
    <property type="evidence" value="ECO:0007669"/>
    <property type="project" value="InterPro"/>
</dbReference>
<dbReference type="EMBL" id="VKDB01000003">
    <property type="protein sequence ID" value="TSA87354.1"/>
    <property type="molecule type" value="Genomic_DNA"/>
</dbReference>
<dbReference type="PANTHER" id="PTHR42742:SF3">
    <property type="entry name" value="FRUCTOKINASE"/>
    <property type="match status" value="1"/>
</dbReference>
<name>A0A553V4P1_9DEIO</name>
<gene>
    <name evidence="6" type="ORF">FNU79_05595</name>
</gene>
<dbReference type="Gene3D" id="2.60.120.10">
    <property type="entry name" value="Jelly Rolls"/>
    <property type="match status" value="2"/>
</dbReference>
<dbReference type="PANTHER" id="PTHR42742">
    <property type="entry name" value="TRANSCRIPTIONAL REPRESSOR MPRA"/>
    <property type="match status" value="1"/>
</dbReference>
<dbReference type="RefSeq" id="WP_143719891.1">
    <property type="nucleotide sequence ID" value="NZ_VKDB01000003.1"/>
</dbReference>
<evidence type="ECO:0000256" key="4">
    <source>
        <dbReference type="PIRSR" id="PIRSR036894-2"/>
    </source>
</evidence>
<dbReference type="Proteomes" id="UP000316092">
    <property type="component" value="Unassembled WGS sequence"/>
</dbReference>
<dbReference type="OrthoDB" id="9808275at2"/>
<dbReference type="InterPro" id="IPR051804">
    <property type="entry name" value="Carb_Metab_Reg_Kinase/Isom"/>
</dbReference>
<keyword evidence="7" id="KW-1185">Reference proteome</keyword>